<dbReference type="SUPFAM" id="SSF51120">
    <property type="entry name" value="beta-Roll"/>
    <property type="match status" value="1"/>
</dbReference>
<evidence type="ECO:0000256" key="1">
    <source>
        <dbReference type="ARBA" id="ARBA00004613"/>
    </source>
</evidence>
<dbReference type="Gene3D" id="2.150.10.10">
    <property type="entry name" value="Serralysin-like metalloprotease, C-terminal"/>
    <property type="match status" value="2"/>
</dbReference>
<reference evidence="3 4" key="2">
    <citation type="submission" date="2020-04" db="EMBL/GenBank/DDBJ databases">
        <authorList>
            <person name="Fomenkov A."/>
            <person name="Anton B.P."/>
            <person name="Roberts R.J."/>
        </authorList>
    </citation>
    <scope>NUCLEOTIDE SEQUENCE [LARGE SCALE GENOMIC DNA]</scope>
    <source>
        <strain evidence="3 4">CCAP 1403/13f</strain>
    </source>
</reference>
<evidence type="ECO:0000313" key="3">
    <source>
        <dbReference type="EMBL" id="QJB43838.1"/>
    </source>
</evidence>
<dbReference type="InterPro" id="IPR001343">
    <property type="entry name" value="Hemolysn_Ca-bd"/>
</dbReference>
<dbReference type="NCBIfam" id="TIGR02913">
    <property type="entry name" value="HAF_rpt"/>
    <property type="match status" value="1"/>
</dbReference>
<dbReference type="GO" id="GO:0005509">
    <property type="term" value="F:calcium ion binding"/>
    <property type="evidence" value="ECO:0007669"/>
    <property type="project" value="InterPro"/>
</dbReference>
<keyword evidence="2" id="KW-0964">Secreted</keyword>
<dbReference type="KEGG" id="dfs:HGD76_06045"/>
<dbReference type="PANTHER" id="PTHR38340:SF1">
    <property type="entry name" value="S-LAYER PROTEIN"/>
    <property type="match status" value="1"/>
</dbReference>
<reference evidence="3 4" key="1">
    <citation type="submission" date="2020-04" db="EMBL/GenBank/DDBJ databases">
        <title>Genome-Wide Identification of 5-Methylcytosine Sites in Bacterial Genomes By High-Throughput Sequencing of MspJI Restriction Fragments.</title>
        <authorList>
            <person name="Wu V."/>
        </authorList>
    </citation>
    <scope>NUCLEOTIDE SEQUENCE [LARGE SCALE GENOMIC DNA]</scope>
    <source>
        <strain evidence="3 4">CCAP 1403/13f</strain>
    </source>
</reference>
<dbReference type="PANTHER" id="PTHR38340">
    <property type="entry name" value="S-LAYER PROTEIN"/>
    <property type="match status" value="1"/>
</dbReference>
<dbReference type="EMBL" id="CP051206">
    <property type="protein sequence ID" value="QJB43838.1"/>
    <property type="molecule type" value="Genomic_DNA"/>
</dbReference>
<evidence type="ECO:0000256" key="2">
    <source>
        <dbReference type="ARBA" id="ARBA00022525"/>
    </source>
</evidence>
<name>A0A6H2BY37_DOLFA</name>
<dbReference type="PRINTS" id="PR00313">
    <property type="entry name" value="CABNDNGRPT"/>
</dbReference>
<gene>
    <name evidence="3" type="ORF">HGD76_06045</name>
</gene>
<dbReference type="Proteomes" id="UP000502433">
    <property type="component" value="Chromosome"/>
</dbReference>
<dbReference type="InterPro" id="IPR050557">
    <property type="entry name" value="RTX_toxin/Mannuronan_C5-epim"/>
</dbReference>
<sequence>MIFNANDTSSLLPGSTAFPIGNLSDPLLPLNPPPLGSAAPIYGTGADDVINAVSKVVVYAGDGNNVVLTGNYSDVIYAGSGRDIIDAGKGNNFISAGEGVNLITTGLGNDVIYSGASSDFIDGGAGNNVIFAGEGNNRILTGKGNDTIYAGAGNDTIYSGKGNDTIYAGAGNNVINAGTGNDSVYLGSTGKDKLILEGGTGSVAVWGFNTTSDKVRLGESLLGKSLSFTSSNGDTLVYAGNDLLATLKGVASGSQALVDNGPLYRYAATDLGSLSTNPNGSVNVASINDLGQIAGRFDTGATFTNTNATTGVVNTNNLVRQGFIWENGVQTAITSTGLKNGQSDFGAANGETVTLLTPNVNTISDRGVILGTADEVRQPNPLATDRALVWEKNGSSYNLTINDFGGVESYFLDINNRNLISGRNIEASGYDNPLYWENGVVTALTDLSVSGDGGTARGVNGNGQIVGYVDSDRVLDGSAKNTAIVWNKDANGVYQLTDLGTFGGDQATLRDINNAGQIIGSSTSGSGSTATSTPFLLQADGTFTAIGSLGGNTGSVNGINEFGQVVGASQIAAATNHAYVWSGGVLSDLNNLLTTPLTYNGATVTLTSATSVNNFGQIVATGTYTYVDNSTATPTTKTGTRSYVLNVA</sequence>
<dbReference type="RefSeq" id="WP_015081575.1">
    <property type="nucleotide sequence ID" value="NZ_CP051206.1"/>
</dbReference>
<dbReference type="GO" id="GO:0005576">
    <property type="term" value="C:extracellular region"/>
    <property type="evidence" value="ECO:0007669"/>
    <property type="project" value="UniProtKB-SubCell"/>
</dbReference>
<proteinExistence type="predicted"/>
<accession>A0A6H2BY37</accession>
<dbReference type="Pfam" id="PF00353">
    <property type="entry name" value="HemolysinCabind"/>
    <property type="match status" value="3"/>
</dbReference>
<organism evidence="3 4">
    <name type="scientific">Dolichospermum flos-aquae CCAP 1403/13F</name>
    <dbReference type="NCBI Taxonomy" id="315271"/>
    <lineage>
        <taxon>Bacteria</taxon>
        <taxon>Bacillati</taxon>
        <taxon>Cyanobacteriota</taxon>
        <taxon>Cyanophyceae</taxon>
        <taxon>Nostocales</taxon>
        <taxon>Aphanizomenonaceae</taxon>
        <taxon>Dolichospermum</taxon>
    </lineage>
</organism>
<evidence type="ECO:0000313" key="4">
    <source>
        <dbReference type="Proteomes" id="UP000502433"/>
    </source>
</evidence>
<dbReference type="InterPro" id="IPR014262">
    <property type="entry name" value="HAF_rpt"/>
</dbReference>
<comment type="subcellular location">
    <subcellularLocation>
        <location evidence="1">Secreted</location>
    </subcellularLocation>
</comment>
<protein>
    <recommendedName>
        <fullName evidence="5">Calcium-binding protein</fullName>
    </recommendedName>
</protein>
<dbReference type="AlphaFoldDB" id="A0A6H2BY37"/>
<evidence type="ECO:0008006" key="5">
    <source>
        <dbReference type="Google" id="ProtNLM"/>
    </source>
</evidence>
<dbReference type="InterPro" id="IPR011049">
    <property type="entry name" value="Serralysin-like_metalloprot_C"/>
</dbReference>